<dbReference type="Gene3D" id="3.30.565.10">
    <property type="entry name" value="Histidine kinase-like ATPase, C-terminal domain"/>
    <property type="match status" value="1"/>
</dbReference>
<feature type="transmembrane region" description="Helical" evidence="7">
    <location>
        <begin position="95"/>
        <end position="116"/>
    </location>
</feature>
<name>A0A371J6F3_9FIRM</name>
<dbReference type="GO" id="GO:0016301">
    <property type="term" value="F:kinase activity"/>
    <property type="evidence" value="ECO:0007669"/>
    <property type="project" value="UniProtKB-KW"/>
</dbReference>
<keyword evidence="10" id="KW-1185">Reference proteome</keyword>
<keyword evidence="7" id="KW-0472">Membrane</keyword>
<dbReference type="AlphaFoldDB" id="A0A371J6F3"/>
<dbReference type="InterPro" id="IPR003594">
    <property type="entry name" value="HATPase_dom"/>
</dbReference>
<dbReference type="CDD" id="cd00075">
    <property type="entry name" value="HATPase"/>
    <property type="match status" value="1"/>
</dbReference>
<keyword evidence="6" id="KW-0902">Two-component regulatory system</keyword>
<evidence type="ECO:0000256" key="1">
    <source>
        <dbReference type="ARBA" id="ARBA00022553"/>
    </source>
</evidence>
<feature type="transmembrane region" description="Helical" evidence="7">
    <location>
        <begin position="186"/>
        <end position="207"/>
    </location>
</feature>
<protein>
    <submittedName>
        <fullName evidence="9">GHKL domain-containing protein</fullName>
    </submittedName>
</protein>
<dbReference type="PANTHER" id="PTHR43065:SF10">
    <property type="entry name" value="PEROXIDE STRESS-ACTIVATED HISTIDINE KINASE MAK3"/>
    <property type="match status" value="1"/>
</dbReference>
<gene>
    <name evidence="9" type="ORF">CHL78_005570</name>
</gene>
<evidence type="ECO:0000256" key="3">
    <source>
        <dbReference type="ARBA" id="ARBA00022741"/>
    </source>
</evidence>
<dbReference type="InterPro" id="IPR036890">
    <property type="entry name" value="HATPase_C_sf"/>
</dbReference>
<feature type="transmembrane region" description="Helical" evidence="7">
    <location>
        <begin position="40"/>
        <end position="59"/>
    </location>
</feature>
<evidence type="ECO:0000256" key="5">
    <source>
        <dbReference type="ARBA" id="ARBA00022840"/>
    </source>
</evidence>
<feature type="domain" description="Histidine kinase" evidence="8">
    <location>
        <begin position="233"/>
        <end position="420"/>
    </location>
</feature>
<evidence type="ECO:0000313" key="10">
    <source>
        <dbReference type="Proteomes" id="UP000215694"/>
    </source>
</evidence>
<organism evidence="9 10">
    <name type="scientific">Romboutsia weinsteinii</name>
    <dbReference type="NCBI Taxonomy" id="2020949"/>
    <lineage>
        <taxon>Bacteria</taxon>
        <taxon>Bacillati</taxon>
        <taxon>Bacillota</taxon>
        <taxon>Clostridia</taxon>
        <taxon>Peptostreptococcales</taxon>
        <taxon>Peptostreptococcaceae</taxon>
        <taxon>Romboutsia</taxon>
    </lineage>
</organism>
<feature type="transmembrane region" description="Helical" evidence="7">
    <location>
        <begin position="122"/>
        <end position="140"/>
    </location>
</feature>
<evidence type="ECO:0000256" key="7">
    <source>
        <dbReference type="SAM" id="Phobius"/>
    </source>
</evidence>
<feature type="transmembrane region" description="Helical" evidence="7">
    <location>
        <begin position="65"/>
        <end position="83"/>
    </location>
</feature>
<dbReference type="Pfam" id="PF02518">
    <property type="entry name" value="HATPase_c"/>
    <property type="match status" value="1"/>
</dbReference>
<evidence type="ECO:0000313" key="9">
    <source>
        <dbReference type="EMBL" id="RDY28370.1"/>
    </source>
</evidence>
<dbReference type="SMART" id="SM00387">
    <property type="entry name" value="HATPase_c"/>
    <property type="match status" value="1"/>
</dbReference>
<evidence type="ECO:0000256" key="2">
    <source>
        <dbReference type="ARBA" id="ARBA00022679"/>
    </source>
</evidence>
<dbReference type="PROSITE" id="PS50109">
    <property type="entry name" value="HIS_KIN"/>
    <property type="match status" value="1"/>
</dbReference>
<feature type="transmembrane region" description="Helical" evidence="7">
    <location>
        <begin position="12"/>
        <end position="28"/>
    </location>
</feature>
<keyword evidence="3" id="KW-0547">Nucleotide-binding</keyword>
<dbReference type="SUPFAM" id="SSF55874">
    <property type="entry name" value="ATPase domain of HSP90 chaperone/DNA topoisomerase II/histidine kinase"/>
    <property type="match status" value="1"/>
</dbReference>
<keyword evidence="5" id="KW-0067">ATP-binding</keyword>
<dbReference type="InterPro" id="IPR005467">
    <property type="entry name" value="His_kinase_dom"/>
</dbReference>
<evidence type="ECO:0000259" key="8">
    <source>
        <dbReference type="PROSITE" id="PS50109"/>
    </source>
</evidence>
<dbReference type="PANTHER" id="PTHR43065">
    <property type="entry name" value="SENSOR HISTIDINE KINASE"/>
    <property type="match status" value="1"/>
</dbReference>
<feature type="transmembrane region" description="Helical" evidence="7">
    <location>
        <begin position="160"/>
        <end position="180"/>
    </location>
</feature>
<proteinExistence type="predicted"/>
<reference evidence="9 10" key="1">
    <citation type="journal article" date="2017" name="Genome Announc.">
        <title>Draft Genome Sequence of Romboutsia weinsteinii sp. nov. Strain CCRI-19649(T) Isolated from Surface Water.</title>
        <authorList>
            <person name="Maheux A.F."/>
            <person name="Boudreau D.K."/>
            <person name="Berube E."/>
            <person name="Boissinot M."/>
            <person name="Cantin P."/>
            <person name="Raymond F."/>
            <person name="Corbeil J."/>
            <person name="Omar R.F."/>
            <person name="Bergeron M.G."/>
        </authorList>
    </citation>
    <scope>NUCLEOTIDE SEQUENCE [LARGE SCALE GENOMIC DNA]</scope>
    <source>
        <strain evidence="9 10">CCRI-19649</strain>
    </source>
</reference>
<comment type="caution">
    <text evidence="9">The sequence shown here is derived from an EMBL/GenBank/DDBJ whole genome shotgun (WGS) entry which is preliminary data.</text>
</comment>
<keyword evidence="1" id="KW-0597">Phosphoprotein</keyword>
<accession>A0A371J6F3</accession>
<keyword evidence="2" id="KW-0808">Transferase</keyword>
<dbReference type="Proteomes" id="UP000215694">
    <property type="component" value="Unassembled WGS sequence"/>
</dbReference>
<sequence>MNFLFDLLNTAIQVSIMTYFPYYFLLTSREIDAKTGKKNLIISGISIFILCILATNIFSNSNLNATSITIGSIIIIGVIYRHIYKKALVAYSIAYILVQIVAILVTSIGWPILSYILYDVEASRLLGIYVPAMILELFIIKNKDDIKVIYTYFTKSRKSLEIGFILVISMDFIVCISMMLNGWSNVALTNIVILMAVIFAVCISVYINNIDKRYKEIDSLNKLLIDKNNELKRIKHDYGSQISYINGLYLMRQYDRLGEILKDIINGNSQVSSNIKYITHEDSVISSVAESLDIGDIHLVIDEEFNSNLIDMSSYELHRILSNILNNAITALNGEGLIVVRTYKIFNSVYISIKNNGPKIDLNIIENIFEEGFTTKDDEDSSHGYGLYIVKEIVENNNGKLSVVSDEKYTEFKIVLFDQNNNILLQKID</sequence>
<keyword evidence="7" id="KW-1133">Transmembrane helix</keyword>
<keyword evidence="7" id="KW-0812">Transmembrane</keyword>
<dbReference type="GO" id="GO:0000160">
    <property type="term" value="P:phosphorelay signal transduction system"/>
    <property type="evidence" value="ECO:0007669"/>
    <property type="project" value="UniProtKB-KW"/>
</dbReference>
<evidence type="ECO:0000256" key="4">
    <source>
        <dbReference type="ARBA" id="ARBA00022777"/>
    </source>
</evidence>
<dbReference type="GO" id="GO:0005524">
    <property type="term" value="F:ATP binding"/>
    <property type="evidence" value="ECO:0007669"/>
    <property type="project" value="UniProtKB-KW"/>
</dbReference>
<dbReference type="EMBL" id="NOJY02000007">
    <property type="protein sequence ID" value="RDY28370.1"/>
    <property type="molecule type" value="Genomic_DNA"/>
</dbReference>
<dbReference type="RefSeq" id="WP_094369337.1">
    <property type="nucleotide sequence ID" value="NZ_NOJY02000007.1"/>
</dbReference>
<dbReference type="OrthoDB" id="1677679at2"/>
<keyword evidence="4" id="KW-0418">Kinase</keyword>
<evidence type="ECO:0000256" key="6">
    <source>
        <dbReference type="ARBA" id="ARBA00023012"/>
    </source>
</evidence>